<protein>
    <submittedName>
        <fullName evidence="11">DNA replication protein, putative</fullName>
    </submittedName>
</protein>
<feature type="compositionally biased region" description="Acidic residues" evidence="8">
    <location>
        <begin position="807"/>
        <end position="820"/>
    </location>
</feature>
<dbReference type="FunFam" id="2.40.50.140:FF:000174">
    <property type="entry name" value="DNA replication licensing factor mcm10"/>
    <property type="match status" value="1"/>
</dbReference>
<dbReference type="OrthoDB" id="273123at2759"/>
<feature type="compositionally biased region" description="Basic and acidic residues" evidence="8">
    <location>
        <begin position="354"/>
        <end position="371"/>
    </location>
</feature>
<keyword evidence="4" id="KW-0479">Metal-binding</keyword>
<dbReference type="InterPro" id="IPR055065">
    <property type="entry name" value="OB_MCM10"/>
</dbReference>
<evidence type="ECO:0000256" key="6">
    <source>
        <dbReference type="ARBA" id="ARBA00022833"/>
    </source>
</evidence>
<evidence type="ECO:0000313" key="11">
    <source>
        <dbReference type="EMBL" id="EAW09605.1"/>
    </source>
</evidence>
<feature type="compositionally biased region" description="Low complexity" evidence="8">
    <location>
        <begin position="730"/>
        <end position="740"/>
    </location>
</feature>
<gene>
    <name evidence="11" type="ORF">ACLA_038150</name>
</gene>
<evidence type="ECO:0000259" key="10">
    <source>
        <dbReference type="Pfam" id="PF22379"/>
    </source>
</evidence>
<name>A1CKD1_ASPCL</name>
<proteinExistence type="inferred from homology"/>
<dbReference type="HOGENOM" id="CLU_011047_0_0_1"/>
<evidence type="ECO:0000256" key="3">
    <source>
        <dbReference type="ARBA" id="ARBA00022705"/>
    </source>
</evidence>
<dbReference type="GO" id="GO:0008270">
    <property type="term" value="F:zinc ion binding"/>
    <property type="evidence" value="ECO:0007669"/>
    <property type="project" value="UniProtKB-KW"/>
</dbReference>
<evidence type="ECO:0000256" key="4">
    <source>
        <dbReference type="ARBA" id="ARBA00022723"/>
    </source>
</evidence>
<evidence type="ECO:0000259" key="9">
    <source>
        <dbReference type="Pfam" id="PF09329"/>
    </source>
</evidence>
<accession>A1CKD1</accession>
<dbReference type="GO" id="GO:0043596">
    <property type="term" value="C:nuclear replication fork"/>
    <property type="evidence" value="ECO:0007669"/>
    <property type="project" value="TreeGrafter"/>
</dbReference>
<feature type="compositionally biased region" description="Basic and acidic residues" evidence="8">
    <location>
        <begin position="235"/>
        <end position="250"/>
    </location>
</feature>
<comment type="subcellular location">
    <subcellularLocation>
        <location evidence="1">Nucleus</location>
    </subcellularLocation>
</comment>
<feature type="region of interest" description="Disordered" evidence="8">
    <location>
        <begin position="13"/>
        <end position="74"/>
    </location>
</feature>
<dbReference type="GO" id="GO:0003688">
    <property type="term" value="F:DNA replication origin binding"/>
    <property type="evidence" value="ECO:0007669"/>
    <property type="project" value="TreeGrafter"/>
</dbReference>
<feature type="region of interest" description="Disordered" evidence="8">
    <location>
        <begin position="235"/>
        <end position="371"/>
    </location>
</feature>
<dbReference type="Proteomes" id="UP000006701">
    <property type="component" value="Unassembled WGS sequence"/>
</dbReference>
<dbReference type="EMBL" id="DS027056">
    <property type="protein sequence ID" value="EAW09605.1"/>
    <property type="molecule type" value="Genomic_DNA"/>
</dbReference>
<dbReference type="eggNOG" id="KOG3056">
    <property type="taxonomic scope" value="Eukaryota"/>
</dbReference>
<feature type="compositionally biased region" description="Acidic residues" evidence="8">
    <location>
        <begin position="61"/>
        <end position="74"/>
    </location>
</feature>
<feature type="compositionally biased region" description="Basic and acidic residues" evidence="8">
    <location>
        <begin position="294"/>
        <end position="307"/>
    </location>
</feature>
<evidence type="ECO:0000256" key="2">
    <source>
        <dbReference type="ARBA" id="ARBA00009679"/>
    </source>
</evidence>
<evidence type="ECO:0000256" key="5">
    <source>
        <dbReference type="ARBA" id="ARBA00022771"/>
    </source>
</evidence>
<keyword evidence="3" id="KW-0235">DNA replication</keyword>
<feature type="region of interest" description="Disordered" evidence="8">
    <location>
        <begin position="578"/>
        <end position="612"/>
    </location>
</feature>
<sequence length="820" mass="90561">MFVAVVDISWPPKSPREVLLTSPNGRRKYQDMQRRQETLGSPPRQAKTTPNLRANRILSDGMDELDDEEDEDEETLQLKLAAIEARLKLKQLQKSRGRSNTLESNDTSSRPASAVSCYSRTQEHASRLKSPPPSTGRYEPEDVQVPLSPVRRAAPQADPASPRRYLLGIDKGLKGSDVSLKRPPSSRVVARPTSMNGGREAAMSHPGDIFASHARTLAAEDGAKRGKTFSERIADSRLADRSRREREHRLQVNRSSAFHVDQTEMEAFKAAAAEARTNSPPKSPVRSRQTQSFSRDDVMRSFHDLKPSLKRSQTASTVRRDGETEGSRSHLHRRPTKSESHPVPSSSLPNSFSELDHGSQEDAAERAPDSTKFEPYSSLHLSNRILPHSFLTRTLSDKKVLRIPDLLRTVRAPDFELPEDIDGDYIVFGIVASKSEPKQVKGSKNVSGKEVDPFDDGLNNSSRYMAITLTDLKWTVDLFLFDTAFPRYYRLSEGILIAILNPTIMPPPKNKTDTGRFSLSLSSSDDKILEVGYAQDIGFCKAVRKDGKTCQSWVDGRKTEFCDFHIDVQVRRTQSQRMGVNNGTGMFGPGGRSGPRTGFFGDQGKKGGNRTGLKPVGAQYDFQSQSLYYIAPAPKSRGGGAHSFHPRVPGQSAAGLIDADTDDPFIAAGMMGRGAENKEERFRRRLVEQQREREITQKLVTGRAGGVGAEYLRARSTKPATSSRPETAPSSSQEKSSFESATPRSANSLGLMGFRRADAVKLSPLKRAYDRPHGSGVKKTRFITSKGIKEAGRDSLGGKSDATANTYDDDDDDDELDIIP</sequence>
<dbReference type="PANTHER" id="PTHR13454">
    <property type="entry name" value="PROTEIN MCM10 HOMOLOG"/>
    <property type="match status" value="1"/>
</dbReference>
<dbReference type="GO" id="GO:0006270">
    <property type="term" value="P:DNA replication initiation"/>
    <property type="evidence" value="ECO:0007669"/>
    <property type="project" value="InterPro"/>
</dbReference>
<dbReference type="Pfam" id="PF22379">
    <property type="entry name" value="OB_MCM10"/>
    <property type="match status" value="1"/>
</dbReference>
<feature type="compositionally biased region" description="Polar residues" evidence="8">
    <location>
        <begin position="276"/>
        <end position="293"/>
    </location>
</feature>
<dbReference type="KEGG" id="act:ACLA_038150"/>
<feature type="compositionally biased region" description="Basic and acidic residues" evidence="8">
    <location>
        <begin position="28"/>
        <end position="37"/>
    </location>
</feature>
<keyword evidence="12" id="KW-1185">Reference proteome</keyword>
<dbReference type="GO" id="GO:0003697">
    <property type="term" value="F:single-stranded DNA binding"/>
    <property type="evidence" value="ECO:0007669"/>
    <property type="project" value="InterPro"/>
</dbReference>
<keyword evidence="6" id="KW-0862">Zinc</keyword>
<feature type="region of interest" description="Disordered" evidence="8">
    <location>
        <begin position="706"/>
        <end position="746"/>
    </location>
</feature>
<feature type="compositionally biased region" description="Basic and acidic residues" evidence="8">
    <location>
        <begin position="318"/>
        <end position="328"/>
    </location>
</feature>
<organism evidence="11 12">
    <name type="scientific">Aspergillus clavatus (strain ATCC 1007 / CBS 513.65 / DSM 816 / NCTC 3887 / NRRL 1 / QM 1276 / 107)</name>
    <dbReference type="NCBI Taxonomy" id="344612"/>
    <lineage>
        <taxon>Eukaryota</taxon>
        <taxon>Fungi</taxon>
        <taxon>Dikarya</taxon>
        <taxon>Ascomycota</taxon>
        <taxon>Pezizomycotina</taxon>
        <taxon>Eurotiomycetes</taxon>
        <taxon>Eurotiomycetidae</taxon>
        <taxon>Eurotiales</taxon>
        <taxon>Aspergillaceae</taxon>
        <taxon>Aspergillus</taxon>
        <taxon>Aspergillus subgen. Fumigati</taxon>
    </lineage>
</organism>
<dbReference type="AlphaFoldDB" id="A1CKD1"/>
<dbReference type="Pfam" id="PF09329">
    <property type="entry name" value="zf-primase"/>
    <property type="match status" value="1"/>
</dbReference>
<dbReference type="InterPro" id="IPR012340">
    <property type="entry name" value="NA-bd_OB-fold"/>
</dbReference>
<feature type="region of interest" description="Disordered" evidence="8">
    <location>
        <begin position="762"/>
        <end position="820"/>
    </location>
</feature>
<evidence type="ECO:0000256" key="8">
    <source>
        <dbReference type="SAM" id="MobiDB-lite"/>
    </source>
</evidence>
<evidence type="ECO:0000256" key="1">
    <source>
        <dbReference type="ARBA" id="ARBA00004123"/>
    </source>
</evidence>
<feature type="domain" description="MCM10 OB-fold" evidence="10">
    <location>
        <begin position="376"/>
        <end position="524"/>
    </location>
</feature>
<dbReference type="STRING" id="344612.A1CKD1"/>
<keyword evidence="7" id="KW-0539">Nucleus</keyword>
<reference evidence="11 12" key="1">
    <citation type="journal article" date="2008" name="PLoS Genet.">
        <title>Genomic islands in the pathogenic filamentous fungus Aspergillus fumigatus.</title>
        <authorList>
            <person name="Fedorova N.D."/>
            <person name="Khaldi N."/>
            <person name="Joardar V.S."/>
            <person name="Maiti R."/>
            <person name="Amedeo P."/>
            <person name="Anderson M.J."/>
            <person name="Crabtree J."/>
            <person name="Silva J.C."/>
            <person name="Badger J.H."/>
            <person name="Albarraq A."/>
            <person name="Angiuoli S."/>
            <person name="Bussey H."/>
            <person name="Bowyer P."/>
            <person name="Cotty P.J."/>
            <person name="Dyer P.S."/>
            <person name="Egan A."/>
            <person name="Galens K."/>
            <person name="Fraser-Liggett C.M."/>
            <person name="Haas B.J."/>
            <person name="Inman J.M."/>
            <person name="Kent R."/>
            <person name="Lemieux S."/>
            <person name="Malavazi I."/>
            <person name="Orvis J."/>
            <person name="Roemer T."/>
            <person name="Ronning C.M."/>
            <person name="Sundaram J.P."/>
            <person name="Sutton G."/>
            <person name="Turner G."/>
            <person name="Venter J.C."/>
            <person name="White O.R."/>
            <person name="Whitty B.R."/>
            <person name="Youngman P."/>
            <person name="Wolfe K.H."/>
            <person name="Goldman G.H."/>
            <person name="Wortman J.R."/>
            <person name="Jiang B."/>
            <person name="Denning D.W."/>
            <person name="Nierman W.C."/>
        </authorList>
    </citation>
    <scope>NUCLEOTIDE SEQUENCE [LARGE SCALE GENOMIC DNA]</scope>
    <source>
        <strain evidence="12">ATCC 1007 / CBS 513.65 / DSM 816 / NCTC 3887 / NRRL 1</strain>
    </source>
</reference>
<feature type="domain" description="Zinc finger Mcm10/DnaG-type" evidence="9">
    <location>
        <begin position="532"/>
        <end position="577"/>
    </location>
</feature>
<feature type="compositionally biased region" description="Polar residues" evidence="8">
    <location>
        <begin position="343"/>
        <end position="353"/>
    </location>
</feature>
<dbReference type="PANTHER" id="PTHR13454:SF11">
    <property type="entry name" value="PROTEIN MCM10 HOMOLOG"/>
    <property type="match status" value="1"/>
</dbReference>
<comment type="similarity">
    <text evidence="2">Belongs to the MCM10 family.</text>
</comment>
<feature type="region of interest" description="Disordered" evidence="8">
    <location>
        <begin position="176"/>
        <end position="201"/>
    </location>
</feature>
<dbReference type="InterPro" id="IPR040184">
    <property type="entry name" value="Mcm10"/>
</dbReference>
<feature type="compositionally biased region" description="Polar residues" evidence="8">
    <location>
        <begin position="98"/>
        <end position="120"/>
    </location>
</feature>
<evidence type="ECO:0000256" key="7">
    <source>
        <dbReference type="ARBA" id="ARBA00023242"/>
    </source>
</evidence>
<keyword evidence="5" id="KW-0863">Zinc-finger</keyword>
<feature type="compositionally biased region" description="Polar residues" evidence="8">
    <location>
        <begin position="718"/>
        <end position="729"/>
    </location>
</feature>
<dbReference type="OMA" id="IGFCKAV"/>
<evidence type="ECO:0000313" key="12">
    <source>
        <dbReference type="Proteomes" id="UP000006701"/>
    </source>
</evidence>
<dbReference type="VEuPathDB" id="FungiDB:ACLA_038150"/>
<dbReference type="Gene3D" id="2.40.50.140">
    <property type="entry name" value="Nucleic acid-binding proteins"/>
    <property type="match status" value="1"/>
</dbReference>
<dbReference type="InterPro" id="IPR015408">
    <property type="entry name" value="Znf_Mcm10/DnaG"/>
</dbReference>
<dbReference type="RefSeq" id="XP_001271031.1">
    <property type="nucleotide sequence ID" value="XM_001271030.1"/>
</dbReference>
<feature type="region of interest" description="Disordered" evidence="8">
    <location>
        <begin position="92"/>
        <end position="141"/>
    </location>
</feature>
<dbReference type="GeneID" id="4702856"/>